<dbReference type="KEGG" id="mpro:BJP34_00430"/>
<accession>A0A1D8TKC5</accession>
<name>A0A1D8TKC5_9CYAN</name>
<dbReference type="STRING" id="1458985.BJP34_00430"/>
<reference evidence="2" key="1">
    <citation type="submission" date="2016-10" db="EMBL/GenBank/DDBJ databases">
        <title>Comparative genomics uncovers the prolific and rare metabolic potential of the cyanobacterial genus Moorea.</title>
        <authorList>
            <person name="Leao T."/>
            <person name="Castelao G."/>
            <person name="Korobeynikov A."/>
            <person name="Monroe E.A."/>
            <person name="Podell S."/>
            <person name="Glukhov E."/>
            <person name="Allen E."/>
            <person name="Gerwick W.H."/>
            <person name="Gerwick L."/>
        </authorList>
    </citation>
    <scope>NUCLEOTIDE SEQUENCE [LARGE SCALE GENOMIC DNA]</scope>
    <source>
        <strain evidence="2">PAL-8-15-08-1</strain>
    </source>
</reference>
<dbReference type="OrthoDB" id="470780at2"/>
<evidence type="ECO:0000313" key="2">
    <source>
        <dbReference type="Proteomes" id="UP000177870"/>
    </source>
</evidence>
<proteinExistence type="predicted"/>
<sequence length="97" mass="10482">MIISDLNHIEVVNEETNIVGAGFRGSVYFKDRKFININKRVNIKERFESIVKVKGNAATAEATADAKGKDSLAETITDAQANSYGSSAISLSVAFVD</sequence>
<dbReference type="AlphaFoldDB" id="A0A1D8TKC5"/>
<dbReference type="RefSeq" id="WP_070390623.1">
    <property type="nucleotide sequence ID" value="NZ_CP017599.1"/>
</dbReference>
<dbReference type="Proteomes" id="UP000177870">
    <property type="component" value="Chromosome"/>
</dbReference>
<organism evidence="1 2">
    <name type="scientific">Moorena producens PAL-8-15-08-1</name>
    <dbReference type="NCBI Taxonomy" id="1458985"/>
    <lineage>
        <taxon>Bacteria</taxon>
        <taxon>Bacillati</taxon>
        <taxon>Cyanobacteriota</taxon>
        <taxon>Cyanophyceae</taxon>
        <taxon>Coleofasciculales</taxon>
        <taxon>Coleofasciculaceae</taxon>
        <taxon>Moorena</taxon>
    </lineage>
</organism>
<evidence type="ECO:0000313" key="1">
    <source>
        <dbReference type="EMBL" id="AOW98100.1"/>
    </source>
</evidence>
<protein>
    <submittedName>
        <fullName evidence="1">Uncharacterized protein</fullName>
    </submittedName>
</protein>
<gene>
    <name evidence="1" type="ORF">BJP34_00430</name>
</gene>
<dbReference type="EMBL" id="CP017599">
    <property type="protein sequence ID" value="AOW98100.1"/>
    <property type="molecule type" value="Genomic_DNA"/>
</dbReference>